<keyword evidence="6" id="KW-0206">Cytoskeleton</keyword>
<proteinExistence type="predicted"/>
<protein>
    <recommendedName>
        <fullName evidence="9">CAP-Gly domain-containing protein</fullName>
    </recommendedName>
</protein>
<feature type="region of interest" description="Disordered" evidence="8">
    <location>
        <begin position="99"/>
        <end position="123"/>
    </location>
</feature>
<dbReference type="PANTHER" id="PTHR18916:SF6">
    <property type="entry name" value="DYNACTIN SUBUNIT 1"/>
    <property type="match status" value="1"/>
</dbReference>
<keyword evidence="4" id="KW-0243">Dynein</keyword>
<feature type="region of interest" description="Disordered" evidence="8">
    <location>
        <begin position="209"/>
        <end position="236"/>
    </location>
</feature>
<keyword evidence="2" id="KW-0963">Cytoplasm</keyword>
<evidence type="ECO:0000256" key="3">
    <source>
        <dbReference type="ARBA" id="ARBA00022701"/>
    </source>
</evidence>
<feature type="compositionally biased region" description="Basic and acidic residues" evidence="8">
    <location>
        <begin position="497"/>
        <end position="507"/>
    </location>
</feature>
<dbReference type="GO" id="GO:0030286">
    <property type="term" value="C:dynein complex"/>
    <property type="evidence" value="ECO:0007669"/>
    <property type="project" value="UniProtKB-KW"/>
</dbReference>
<organism evidence="10 11">
    <name type="scientific">Littorina saxatilis</name>
    <dbReference type="NCBI Taxonomy" id="31220"/>
    <lineage>
        <taxon>Eukaryota</taxon>
        <taxon>Metazoa</taxon>
        <taxon>Spiralia</taxon>
        <taxon>Lophotrochozoa</taxon>
        <taxon>Mollusca</taxon>
        <taxon>Gastropoda</taxon>
        <taxon>Caenogastropoda</taxon>
        <taxon>Littorinimorpha</taxon>
        <taxon>Littorinoidea</taxon>
        <taxon>Littorinidae</taxon>
        <taxon>Littorina</taxon>
    </lineage>
</organism>
<evidence type="ECO:0000313" key="10">
    <source>
        <dbReference type="EMBL" id="KAK7112283.1"/>
    </source>
</evidence>
<evidence type="ECO:0000256" key="1">
    <source>
        <dbReference type="ARBA" id="ARBA00004186"/>
    </source>
</evidence>
<keyword evidence="11" id="KW-1185">Reference proteome</keyword>
<evidence type="ECO:0000256" key="4">
    <source>
        <dbReference type="ARBA" id="ARBA00023017"/>
    </source>
</evidence>
<dbReference type="SUPFAM" id="SSF74924">
    <property type="entry name" value="Cap-Gly domain"/>
    <property type="match status" value="1"/>
</dbReference>
<sequence length="586" mass="64724">MDSASSDHSPPLSENAGSSWLHWENEISSISGLNLDSTSELSGLVEDKEIAARAVAFVVNSTRKGIVPLCADIANLLRAKRSLEKKVFLLKRENEALRGSTGNSFRTSHSTSPTPPSLTSCTDKSLLHEHGTALQERSRPCSRCSQCSSTMSNSPKLEKTYSFKGYLHSPPEARNNRRSPRVPRRPPNGLTTQAVVHCLSDANFQDSGCDISRNREEGSGGGGGGIGDRKNSLPEIISEPDGKVLRVSPKISKEIQCSLLRHSDLPAEEQFIETVRLNSKLAEELGSARKEIEILKGRLKELEMNQLARECCREQYQVETDCDDTSMDERPQAPMDPPHSVIVKRHYSLNGSSRSRLHCQFAPVPGSVLYAEPLYGCKCTACDEAMGGEIHASLAHTLNQDLPKFPVNSKLKVQLGDHVVIKGERTGRIRYIGHLDKIGQPNMVFVGLELDAPVGRHDGFFNGKRYFFCNKDHGIFLPLHDIVCKVQPKKTTSMEENSAKDKRETSSRKTSSWSSRNCKHEKDVTKGTETSSKPLTSSTQSEEEKEKEGAGESLPLSTWSEKQIELEVEVEKEDGGTSRLTIEEAV</sequence>
<dbReference type="GO" id="GO:0005819">
    <property type="term" value="C:spindle"/>
    <property type="evidence" value="ECO:0007669"/>
    <property type="project" value="UniProtKB-SubCell"/>
</dbReference>
<evidence type="ECO:0000259" key="9">
    <source>
        <dbReference type="PROSITE" id="PS50245"/>
    </source>
</evidence>
<keyword evidence="5 7" id="KW-0175">Coiled coil</keyword>
<dbReference type="Pfam" id="PF01302">
    <property type="entry name" value="CAP_GLY"/>
    <property type="match status" value="1"/>
</dbReference>
<dbReference type="PROSITE" id="PS50245">
    <property type="entry name" value="CAP_GLY_2"/>
    <property type="match status" value="1"/>
</dbReference>
<dbReference type="Gene3D" id="2.30.30.190">
    <property type="entry name" value="CAP Gly-rich-like domain"/>
    <property type="match status" value="1"/>
</dbReference>
<dbReference type="EMBL" id="JBAMIC010000002">
    <property type="protein sequence ID" value="KAK7112283.1"/>
    <property type="molecule type" value="Genomic_DNA"/>
</dbReference>
<feature type="region of interest" description="Disordered" evidence="8">
    <location>
        <begin position="166"/>
        <end position="190"/>
    </location>
</feature>
<evidence type="ECO:0000256" key="2">
    <source>
        <dbReference type="ARBA" id="ARBA00022490"/>
    </source>
</evidence>
<dbReference type="SMART" id="SM01052">
    <property type="entry name" value="CAP_GLY"/>
    <property type="match status" value="1"/>
</dbReference>
<evidence type="ECO:0000256" key="7">
    <source>
        <dbReference type="SAM" id="Coils"/>
    </source>
</evidence>
<dbReference type="PANTHER" id="PTHR18916">
    <property type="entry name" value="DYNACTIN 1-RELATED MICROTUBULE-BINDING"/>
    <property type="match status" value="1"/>
</dbReference>
<dbReference type="GO" id="GO:0005874">
    <property type="term" value="C:microtubule"/>
    <property type="evidence" value="ECO:0007669"/>
    <property type="project" value="UniProtKB-KW"/>
</dbReference>
<feature type="coiled-coil region" evidence="7">
    <location>
        <begin position="278"/>
        <end position="305"/>
    </location>
</feature>
<feature type="region of interest" description="Disordered" evidence="8">
    <location>
        <begin position="490"/>
        <end position="561"/>
    </location>
</feature>
<dbReference type="InterPro" id="IPR000938">
    <property type="entry name" value="CAP-Gly_domain"/>
</dbReference>
<dbReference type="Proteomes" id="UP001374579">
    <property type="component" value="Unassembled WGS sequence"/>
</dbReference>
<evidence type="ECO:0000256" key="5">
    <source>
        <dbReference type="ARBA" id="ARBA00023054"/>
    </source>
</evidence>
<evidence type="ECO:0000313" key="11">
    <source>
        <dbReference type="Proteomes" id="UP001374579"/>
    </source>
</evidence>
<dbReference type="AlphaFoldDB" id="A0AAN9BUQ4"/>
<dbReference type="InterPro" id="IPR036859">
    <property type="entry name" value="CAP-Gly_dom_sf"/>
</dbReference>
<feature type="domain" description="CAP-Gly" evidence="9">
    <location>
        <begin position="444"/>
        <end position="478"/>
    </location>
</feature>
<comment type="subcellular location">
    <subcellularLocation>
        <location evidence="1">Cytoplasm</location>
        <location evidence="1">Cytoskeleton</location>
        <location evidence="1">Spindle</location>
    </subcellularLocation>
</comment>
<evidence type="ECO:0000256" key="6">
    <source>
        <dbReference type="ARBA" id="ARBA00023212"/>
    </source>
</evidence>
<gene>
    <name evidence="10" type="ORF">V1264_011757</name>
</gene>
<feature type="compositionally biased region" description="Polar residues" evidence="8">
    <location>
        <begin position="527"/>
        <end position="540"/>
    </location>
</feature>
<feature type="compositionally biased region" description="Low complexity" evidence="8">
    <location>
        <begin position="107"/>
        <end position="122"/>
    </location>
</feature>
<accession>A0AAN9BUQ4</accession>
<evidence type="ECO:0000256" key="8">
    <source>
        <dbReference type="SAM" id="MobiDB-lite"/>
    </source>
</evidence>
<keyword evidence="3" id="KW-0493">Microtubule</keyword>
<comment type="caution">
    <text evidence="10">The sequence shown here is derived from an EMBL/GenBank/DDBJ whole genome shotgun (WGS) entry which is preliminary data.</text>
</comment>
<reference evidence="10 11" key="1">
    <citation type="submission" date="2024-02" db="EMBL/GenBank/DDBJ databases">
        <title>Chromosome-scale genome assembly of the rough periwinkle Littorina saxatilis.</title>
        <authorList>
            <person name="De Jode A."/>
            <person name="Faria R."/>
            <person name="Formenti G."/>
            <person name="Sims Y."/>
            <person name="Smith T.P."/>
            <person name="Tracey A."/>
            <person name="Wood J.M.D."/>
            <person name="Zagrodzka Z.B."/>
            <person name="Johannesson K."/>
            <person name="Butlin R.K."/>
            <person name="Leder E.H."/>
        </authorList>
    </citation>
    <scope>NUCLEOTIDE SEQUENCE [LARGE SCALE GENOMIC DNA]</scope>
    <source>
        <strain evidence="10">Snail1</strain>
        <tissue evidence="10">Muscle</tissue>
    </source>
</reference>
<name>A0AAN9BUQ4_9CAEN</name>